<evidence type="ECO:0000313" key="2">
    <source>
        <dbReference type="Proteomes" id="UP001165079"/>
    </source>
</evidence>
<keyword evidence="2" id="KW-1185">Reference proteome</keyword>
<protein>
    <submittedName>
        <fullName evidence="1">Uncharacterized protein</fullName>
    </submittedName>
</protein>
<evidence type="ECO:0000313" key="1">
    <source>
        <dbReference type="EMBL" id="GLZ78178.1"/>
    </source>
</evidence>
<dbReference type="RefSeq" id="WP_285663350.1">
    <property type="nucleotide sequence ID" value="NZ_BSTX01000002.1"/>
</dbReference>
<gene>
    <name evidence="1" type="ORF">Afil01_29850</name>
</gene>
<proteinExistence type="predicted"/>
<accession>A0A9W6SLH0</accession>
<dbReference type="EMBL" id="BSTX01000002">
    <property type="protein sequence ID" value="GLZ78178.1"/>
    <property type="molecule type" value="Genomic_DNA"/>
</dbReference>
<organism evidence="1 2">
    <name type="scientific">Actinorhabdospora filicis</name>
    <dbReference type="NCBI Taxonomy" id="1785913"/>
    <lineage>
        <taxon>Bacteria</taxon>
        <taxon>Bacillati</taxon>
        <taxon>Actinomycetota</taxon>
        <taxon>Actinomycetes</taxon>
        <taxon>Micromonosporales</taxon>
        <taxon>Micromonosporaceae</taxon>
        <taxon>Actinorhabdospora</taxon>
    </lineage>
</organism>
<comment type="caution">
    <text evidence="1">The sequence shown here is derived from an EMBL/GenBank/DDBJ whole genome shotgun (WGS) entry which is preliminary data.</text>
</comment>
<dbReference type="AlphaFoldDB" id="A0A9W6SLH0"/>
<sequence length="103" mass="11534">MEPAAPNPQHPVLIDKAKHILRAKHERPEWLTWAAELAGHLYLAETEEQHAEHGVPPVTSGLKRSDWCRRCNVRRPCGPIARARELARIGGHGHHSHTAEGAR</sequence>
<name>A0A9W6SLH0_9ACTN</name>
<reference evidence="1" key="1">
    <citation type="submission" date="2023-03" db="EMBL/GenBank/DDBJ databases">
        <title>Actinorhabdospora filicis NBRC 111898.</title>
        <authorList>
            <person name="Ichikawa N."/>
            <person name="Sato H."/>
            <person name="Tonouchi N."/>
        </authorList>
    </citation>
    <scope>NUCLEOTIDE SEQUENCE</scope>
    <source>
        <strain evidence="1">NBRC 111898</strain>
    </source>
</reference>
<dbReference type="Proteomes" id="UP001165079">
    <property type="component" value="Unassembled WGS sequence"/>
</dbReference>